<evidence type="ECO:0000313" key="1">
    <source>
        <dbReference type="EMBL" id="ELW37463.1"/>
    </source>
</evidence>
<evidence type="ECO:0000313" key="2">
    <source>
        <dbReference type="Proteomes" id="UP000011584"/>
    </source>
</evidence>
<organism evidence="1 2">
    <name type="scientific">Escherichia coli 3.4880</name>
    <dbReference type="NCBI Taxonomy" id="1051347"/>
    <lineage>
        <taxon>Bacteria</taxon>
        <taxon>Pseudomonadati</taxon>
        <taxon>Pseudomonadota</taxon>
        <taxon>Gammaproteobacteria</taxon>
        <taxon>Enterobacterales</taxon>
        <taxon>Enterobacteriaceae</taxon>
        <taxon>Escherichia</taxon>
    </lineage>
</organism>
<accession>A0AAV3I848</accession>
<sequence length="43" mass="4981">MKNGEVQLLNVCRQLLFQKKGQHLQTLTPRAVWQRDLMEGNSA</sequence>
<reference evidence="1 2" key="1">
    <citation type="submission" date="2012-11" db="EMBL/GenBank/DDBJ databases">
        <title>Genomic anatomy of Escherichia coli O157:H7 outbreaks.</title>
        <authorList>
            <person name="Tracy H.T."/>
            <person name="Eppinger M."/>
            <person name="Daugherty S."/>
            <person name="Agrawal S."/>
            <person name="Galens K."/>
            <person name="Tallon L."/>
            <person name="Shefchek K."/>
            <person name="Parankush S."/>
            <person name="Cebula T.A."/>
            <person name="Feng P."/>
            <person name="Soderlund R."/>
            <person name="Mammel M.K."/>
            <person name="DebRoy C."/>
            <person name="Dudley E.G."/>
            <person name="Tarr P.I."/>
            <person name="Fraser-Liggett C."/>
            <person name="Ravel J."/>
        </authorList>
    </citation>
    <scope>NUCLEOTIDE SEQUENCE [LARGE SCALE GENOMIC DNA]</scope>
    <source>
        <strain evidence="1 2">3.4880</strain>
    </source>
</reference>
<gene>
    <name evidence="1" type="ORF">EC34880_1397</name>
</gene>
<dbReference type="AlphaFoldDB" id="A0AAV3I848"/>
<dbReference type="EMBL" id="AOET01000033">
    <property type="protein sequence ID" value="ELW37463.1"/>
    <property type="molecule type" value="Genomic_DNA"/>
</dbReference>
<name>A0AAV3I848_ECOLX</name>
<dbReference type="Proteomes" id="UP000011584">
    <property type="component" value="Unassembled WGS sequence"/>
</dbReference>
<protein>
    <submittedName>
        <fullName evidence="1">Uncharacterized protein</fullName>
    </submittedName>
</protein>
<proteinExistence type="predicted"/>
<comment type="caution">
    <text evidence="1">The sequence shown here is derived from an EMBL/GenBank/DDBJ whole genome shotgun (WGS) entry which is preliminary data.</text>
</comment>